<comment type="caution">
    <text evidence="1">The sequence shown here is derived from an EMBL/GenBank/DDBJ whole genome shotgun (WGS) entry which is preliminary data.</text>
</comment>
<sequence>MYQIQSKASSDAGCAECSDLLATFMQIILQRLTAYAGGQMKTAPPSKPAIYNDFTDYLT</sequence>
<dbReference type="KEGG" id="egl:EGR_07863"/>
<accession>W6U7P8</accession>
<keyword evidence="2" id="KW-1185">Reference proteome</keyword>
<proteinExistence type="predicted"/>
<protein>
    <submittedName>
        <fullName evidence="1">Uncharacterized protein</fullName>
    </submittedName>
</protein>
<dbReference type="GeneID" id="36343578"/>
<reference evidence="1 2" key="1">
    <citation type="journal article" date="2013" name="Nat. Genet.">
        <title>The genome of the hydatid tapeworm Echinococcus granulosus.</title>
        <authorList>
            <person name="Zheng H."/>
            <person name="Zhang W."/>
            <person name="Zhang L."/>
            <person name="Zhang Z."/>
            <person name="Li J."/>
            <person name="Lu G."/>
            <person name="Zhu Y."/>
            <person name="Wang Y."/>
            <person name="Huang Y."/>
            <person name="Liu J."/>
            <person name="Kang H."/>
            <person name="Chen J."/>
            <person name="Wang L."/>
            <person name="Chen A."/>
            <person name="Yu S."/>
            <person name="Gao Z."/>
            <person name="Jin L."/>
            <person name="Gu W."/>
            <person name="Wang Z."/>
            <person name="Zhao L."/>
            <person name="Shi B."/>
            <person name="Wen H."/>
            <person name="Lin R."/>
            <person name="Jones M.K."/>
            <person name="Brejova B."/>
            <person name="Vinar T."/>
            <person name="Zhao G."/>
            <person name="McManus D.P."/>
            <person name="Chen Z."/>
            <person name="Zhou Y."/>
            <person name="Wang S."/>
        </authorList>
    </citation>
    <scope>NUCLEOTIDE SEQUENCE [LARGE SCALE GENOMIC DNA]</scope>
</reference>
<dbReference type="AlphaFoldDB" id="W6U7P8"/>
<gene>
    <name evidence="1" type="ORF">EGR_07863</name>
</gene>
<evidence type="ECO:0000313" key="2">
    <source>
        <dbReference type="Proteomes" id="UP000019149"/>
    </source>
</evidence>
<name>W6U7P8_ECHGR</name>
<dbReference type="CTD" id="36343578"/>
<dbReference type="Proteomes" id="UP000019149">
    <property type="component" value="Unassembled WGS sequence"/>
</dbReference>
<evidence type="ECO:0000313" key="1">
    <source>
        <dbReference type="EMBL" id="EUB57253.1"/>
    </source>
</evidence>
<organism evidence="1 2">
    <name type="scientific">Echinococcus granulosus</name>
    <name type="common">Hydatid tapeworm</name>
    <dbReference type="NCBI Taxonomy" id="6210"/>
    <lineage>
        <taxon>Eukaryota</taxon>
        <taxon>Metazoa</taxon>
        <taxon>Spiralia</taxon>
        <taxon>Lophotrochozoa</taxon>
        <taxon>Platyhelminthes</taxon>
        <taxon>Cestoda</taxon>
        <taxon>Eucestoda</taxon>
        <taxon>Cyclophyllidea</taxon>
        <taxon>Taeniidae</taxon>
        <taxon>Echinococcus</taxon>
        <taxon>Echinococcus granulosus group</taxon>
    </lineage>
</organism>
<dbReference type="EMBL" id="APAU02000089">
    <property type="protein sequence ID" value="EUB57253.1"/>
    <property type="molecule type" value="Genomic_DNA"/>
</dbReference>
<dbReference type="RefSeq" id="XP_024348449.1">
    <property type="nucleotide sequence ID" value="XM_024497112.1"/>
</dbReference>